<dbReference type="EMBL" id="BGZK01001793">
    <property type="protein sequence ID" value="GBP86402.1"/>
    <property type="molecule type" value="Genomic_DNA"/>
</dbReference>
<keyword evidence="2" id="KW-1185">Reference proteome</keyword>
<accession>A0A4C1ZG58</accession>
<reference evidence="1 2" key="1">
    <citation type="journal article" date="2019" name="Commun. Biol.">
        <title>The bagworm genome reveals a unique fibroin gene that provides high tensile strength.</title>
        <authorList>
            <person name="Kono N."/>
            <person name="Nakamura H."/>
            <person name="Ohtoshi R."/>
            <person name="Tomita M."/>
            <person name="Numata K."/>
            <person name="Arakawa K."/>
        </authorList>
    </citation>
    <scope>NUCLEOTIDE SEQUENCE [LARGE SCALE GENOMIC DNA]</scope>
</reference>
<evidence type="ECO:0000313" key="2">
    <source>
        <dbReference type="Proteomes" id="UP000299102"/>
    </source>
</evidence>
<dbReference type="AlphaFoldDB" id="A0A4C1ZG58"/>
<organism evidence="1 2">
    <name type="scientific">Eumeta variegata</name>
    <name type="common">Bagworm moth</name>
    <name type="synonym">Eumeta japonica</name>
    <dbReference type="NCBI Taxonomy" id="151549"/>
    <lineage>
        <taxon>Eukaryota</taxon>
        <taxon>Metazoa</taxon>
        <taxon>Ecdysozoa</taxon>
        <taxon>Arthropoda</taxon>
        <taxon>Hexapoda</taxon>
        <taxon>Insecta</taxon>
        <taxon>Pterygota</taxon>
        <taxon>Neoptera</taxon>
        <taxon>Endopterygota</taxon>
        <taxon>Lepidoptera</taxon>
        <taxon>Glossata</taxon>
        <taxon>Ditrysia</taxon>
        <taxon>Tineoidea</taxon>
        <taxon>Psychidae</taxon>
        <taxon>Oiketicinae</taxon>
        <taxon>Eumeta</taxon>
    </lineage>
</organism>
<name>A0A4C1ZG58_EUMVA</name>
<dbReference type="Proteomes" id="UP000299102">
    <property type="component" value="Unassembled WGS sequence"/>
</dbReference>
<sequence length="83" mass="9615">METCNPRLVTSVLSAYWAISYHDFFVYSFFIANKRPWIPSATGGPARERPLTTSSTRRRLDVPFEARSVWDSLSKLKTKYMHA</sequence>
<proteinExistence type="predicted"/>
<gene>
    <name evidence="1" type="ORF">EVAR_62835_1</name>
</gene>
<protein>
    <submittedName>
        <fullName evidence="1">Uncharacterized protein</fullName>
    </submittedName>
</protein>
<comment type="caution">
    <text evidence="1">The sequence shown here is derived from an EMBL/GenBank/DDBJ whole genome shotgun (WGS) entry which is preliminary data.</text>
</comment>
<evidence type="ECO:0000313" key="1">
    <source>
        <dbReference type="EMBL" id="GBP86402.1"/>
    </source>
</evidence>